<evidence type="ECO:0000259" key="1">
    <source>
        <dbReference type="Pfam" id="PF18962"/>
    </source>
</evidence>
<protein>
    <submittedName>
        <fullName evidence="2">T9SS type A sorting domain-containing protein</fullName>
    </submittedName>
</protein>
<dbReference type="EMBL" id="JADKFW010000010">
    <property type="protein sequence ID" value="MBK9718394.1"/>
    <property type="molecule type" value="Genomic_DNA"/>
</dbReference>
<reference evidence="2 3" key="1">
    <citation type="submission" date="2020-10" db="EMBL/GenBank/DDBJ databases">
        <title>Connecting structure to function with the recovery of over 1000 high-quality activated sludge metagenome-assembled genomes encoding full-length rRNA genes using long-read sequencing.</title>
        <authorList>
            <person name="Singleton C.M."/>
            <person name="Petriglieri F."/>
            <person name="Kristensen J.M."/>
            <person name="Kirkegaard R.H."/>
            <person name="Michaelsen T.Y."/>
            <person name="Andersen M.H."/>
            <person name="Karst S.M."/>
            <person name="Dueholm M.S."/>
            <person name="Nielsen P.H."/>
            <person name="Albertsen M."/>
        </authorList>
    </citation>
    <scope>NUCLEOTIDE SEQUENCE [LARGE SCALE GENOMIC DNA]</scope>
    <source>
        <strain evidence="2">Ribe_18-Q3-R11-54_BAT3C.373</strain>
    </source>
</reference>
<dbReference type="AlphaFoldDB" id="A0A9D7SAK8"/>
<feature type="domain" description="Secretion system C-terminal sorting" evidence="1">
    <location>
        <begin position="601"/>
        <end position="664"/>
    </location>
</feature>
<evidence type="ECO:0000313" key="2">
    <source>
        <dbReference type="EMBL" id="MBK9718394.1"/>
    </source>
</evidence>
<dbReference type="InterPro" id="IPR026444">
    <property type="entry name" value="Secre_tail"/>
</dbReference>
<organism evidence="2 3">
    <name type="scientific">Candidatus Defluviibacterium haderslevense</name>
    <dbReference type="NCBI Taxonomy" id="2981993"/>
    <lineage>
        <taxon>Bacteria</taxon>
        <taxon>Pseudomonadati</taxon>
        <taxon>Bacteroidota</taxon>
        <taxon>Saprospiria</taxon>
        <taxon>Saprospirales</taxon>
        <taxon>Saprospiraceae</taxon>
        <taxon>Candidatus Defluviibacterium</taxon>
    </lineage>
</organism>
<dbReference type="Pfam" id="PF18962">
    <property type="entry name" value="Por_Secre_tail"/>
    <property type="match status" value="1"/>
</dbReference>
<comment type="caution">
    <text evidence="2">The sequence shown here is derived from an EMBL/GenBank/DDBJ whole genome shotgun (WGS) entry which is preliminary data.</text>
</comment>
<accession>A0A9D7SAK8</accession>
<dbReference type="Proteomes" id="UP000808349">
    <property type="component" value="Unassembled WGS sequence"/>
</dbReference>
<dbReference type="NCBIfam" id="TIGR04183">
    <property type="entry name" value="Por_Secre_tail"/>
    <property type="match status" value="1"/>
</dbReference>
<gene>
    <name evidence="2" type="ORF">IPO85_12970</name>
</gene>
<sequence length="671" mass="77258">MRALKQLPARILRLFSIIGLFFICINSISANADCKGISIELVIGKCSDAFWARYCSSHVPINPIIKDACPDQLNWYYSYQIDIDNDQLIDVTMDPYSRQDSIDKKKYTSVNKYRNFQDNGYPFNASADYPIGTHRISYTIKDDCGFTTTSEIIFEVKDCSPPKTSSFDFYFLFYLDVNGEYLLRSTDIKDEYYDVCDGNNINIYFNGNPLQDTFVIKCNDLEFGNGCQYAEFDQYKYLTIEDQSFNNAYDRIQIRIVDTFYHCNLDSTCKYIHIRHLSNKPLDNVIIKGADLSSSLNFRSTPCESRVTLPYIDSWDRSFSYLCIYKDSNSLNGIDVCDASIIRKNFYSGINLDSSILRFVGDVNNNNSASISDALNICRKISGVSPINNISDFPWYFYSTDSERDKYIFDKWSTSPNLLKNKIGNNIIVYGFKKGDMNMDALSYCGETKTLPTDCLNLNYHAIYNQELNKYSILVYSSNFNEIEGFQGSLLVDTMLNKLMSVKYNQEKFFGSANADQLEDGKYTFALLPREMAQVSLSPSDTLFEFEMELKPNVNINDIKLFLIADANPIAYDIHDNPLNICLERLSVDTKINNSDENIRIFPNPGKDIIYIDYQNYFNEMYVDIYDLIGHKLTSQIVMNHEINTKGLSRGIYTIVARNNEFTKAIKWIKF</sequence>
<evidence type="ECO:0000313" key="3">
    <source>
        <dbReference type="Proteomes" id="UP000808349"/>
    </source>
</evidence>
<proteinExistence type="predicted"/>
<name>A0A9D7SAK8_9BACT</name>